<proteinExistence type="predicted"/>
<reference evidence="1 2" key="1">
    <citation type="submission" date="2019-12" db="EMBL/GenBank/DDBJ databases">
        <title>Paenibacillus sp. nov., an endophytic bacterium isolated from the stem of Dendrobium.</title>
        <authorList>
            <person name="Zhao R."/>
        </authorList>
    </citation>
    <scope>NUCLEOTIDE SEQUENCE [LARGE SCALE GENOMIC DNA]</scope>
    <source>
        <strain evidence="1 2">HJL G12</strain>
    </source>
</reference>
<protein>
    <submittedName>
        <fullName evidence="1">Uncharacterized protein</fullName>
    </submittedName>
</protein>
<gene>
    <name evidence="1" type="ORF">GRF59_14770</name>
</gene>
<sequence>MQILSPYPQRGDLIALEDLQQFSIVIKDGEGVRYLNSTDDLFSSDTYFVNQVFPIDTNETIIKKGKYVRLNKVGMVFV</sequence>
<dbReference type="RefSeq" id="WP_160498493.1">
    <property type="nucleotide sequence ID" value="NZ_WUBI01000002.1"/>
</dbReference>
<keyword evidence="2" id="KW-1185">Reference proteome</keyword>
<comment type="caution">
    <text evidence="1">The sequence shown here is derived from an EMBL/GenBank/DDBJ whole genome shotgun (WGS) entry which is preliminary data.</text>
</comment>
<evidence type="ECO:0000313" key="2">
    <source>
        <dbReference type="Proteomes" id="UP000460318"/>
    </source>
</evidence>
<dbReference type="EMBL" id="WUBI01000002">
    <property type="protein sequence ID" value="MWV44882.1"/>
    <property type="molecule type" value="Genomic_DNA"/>
</dbReference>
<organism evidence="1 2">
    <name type="scientific">Paenibacillus dendrobii</name>
    <dbReference type="NCBI Taxonomy" id="2691084"/>
    <lineage>
        <taxon>Bacteria</taxon>
        <taxon>Bacillati</taxon>
        <taxon>Bacillota</taxon>
        <taxon>Bacilli</taxon>
        <taxon>Bacillales</taxon>
        <taxon>Paenibacillaceae</taxon>
        <taxon>Paenibacillus</taxon>
    </lineage>
</organism>
<dbReference type="AlphaFoldDB" id="A0A7X3IMP2"/>
<accession>A0A7X3IMP2</accession>
<evidence type="ECO:0000313" key="1">
    <source>
        <dbReference type="EMBL" id="MWV44882.1"/>
    </source>
</evidence>
<dbReference type="Proteomes" id="UP000460318">
    <property type="component" value="Unassembled WGS sequence"/>
</dbReference>
<name>A0A7X3IMP2_9BACL</name>